<dbReference type="RefSeq" id="WP_176786207.1">
    <property type="nucleotide sequence ID" value="NZ_FNCP01000021.1"/>
</dbReference>
<keyword evidence="1" id="KW-0472">Membrane</keyword>
<dbReference type="NCBIfam" id="TIGR00254">
    <property type="entry name" value="GGDEF"/>
    <property type="match status" value="1"/>
</dbReference>
<feature type="domain" description="GGDEF" evidence="2">
    <location>
        <begin position="225"/>
        <end position="360"/>
    </location>
</feature>
<dbReference type="EMBL" id="FNCP01000021">
    <property type="protein sequence ID" value="SDH88622.1"/>
    <property type="molecule type" value="Genomic_DNA"/>
</dbReference>
<dbReference type="Gene3D" id="3.30.70.270">
    <property type="match status" value="1"/>
</dbReference>
<feature type="transmembrane region" description="Helical" evidence="1">
    <location>
        <begin position="122"/>
        <end position="137"/>
    </location>
</feature>
<dbReference type="SUPFAM" id="SSF55073">
    <property type="entry name" value="Nucleotide cyclase"/>
    <property type="match status" value="1"/>
</dbReference>
<dbReference type="InterPro" id="IPR043128">
    <property type="entry name" value="Rev_trsase/Diguanyl_cyclase"/>
</dbReference>
<dbReference type="PANTHER" id="PTHR45138:SF9">
    <property type="entry name" value="DIGUANYLATE CYCLASE DGCM-RELATED"/>
    <property type="match status" value="1"/>
</dbReference>
<evidence type="ECO:0000256" key="1">
    <source>
        <dbReference type="SAM" id="Phobius"/>
    </source>
</evidence>
<dbReference type="Proteomes" id="UP000198656">
    <property type="component" value="Unassembled WGS sequence"/>
</dbReference>
<dbReference type="CDD" id="cd01949">
    <property type="entry name" value="GGDEF"/>
    <property type="match status" value="1"/>
</dbReference>
<dbReference type="InterPro" id="IPR029787">
    <property type="entry name" value="Nucleotide_cyclase"/>
</dbReference>
<feature type="transmembrane region" description="Helical" evidence="1">
    <location>
        <begin position="72"/>
        <end position="91"/>
    </location>
</feature>
<feature type="transmembrane region" description="Helical" evidence="1">
    <location>
        <begin position="39"/>
        <end position="60"/>
    </location>
</feature>
<gene>
    <name evidence="3" type="ORF">SAMN05443529_12140</name>
</gene>
<keyword evidence="1" id="KW-1133">Transmembrane helix</keyword>
<dbReference type="InterPro" id="IPR050469">
    <property type="entry name" value="Diguanylate_Cyclase"/>
</dbReference>
<feature type="transmembrane region" description="Helical" evidence="1">
    <location>
        <begin position="97"/>
        <end position="115"/>
    </location>
</feature>
<dbReference type="PANTHER" id="PTHR45138">
    <property type="entry name" value="REGULATORY COMPONENTS OF SENSORY TRANSDUCTION SYSTEM"/>
    <property type="match status" value="1"/>
</dbReference>
<evidence type="ECO:0000313" key="4">
    <source>
        <dbReference type="Proteomes" id="UP000198656"/>
    </source>
</evidence>
<dbReference type="PROSITE" id="PS50887">
    <property type="entry name" value="GGDEF"/>
    <property type="match status" value="1"/>
</dbReference>
<name>A0A1G8G2L9_9FIRM</name>
<accession>A0A1G8G2L9</accession>
<proteinExistence type="predicted"/>
<dbReference type="GO" id="GO:0052621">
    <property type="term" value="F:diguanylate cyclase activity"/>
    <property type="evidence" value="ECO:0007669"/>
    <property type="project" value="TreeGrafter"/>
</dbReference>
<evidence type="ECO:0000313" key="3">
    <source>
        <dbReference type="EMBL" id="SDH88622.1"/>
    </source>
</evidence>
<keyword evidence="4" id="KW-1185">Reference proteome</keyword>
<protein>
    <submittedName>
        <fullName evidence="3">Diguanylate cyclase (GGDEF) domain-containing protein</fullName>
    </submittedName>
</protein>
<dbReference type="SMART" id="SM00267">
    <property type="entry name" value="GGDEF"/>
    <property type="match status" value="1"/>
</dbReference>
<evidence type="ECO:0000259" key="2">
    <source>
        <dbReference type="PROSITE" id="PS50887"/>
    </source>
</evidence>
<dbReference type="STRING" id="1121419.SAMN05443529_12140"/>
<feature type="transmembrane region" description="Helical" evidence="1">
    <location>
        <begin position="12"/>
        <end position="33"/>
    </location>
</feature>
<dbReference type="AlphaFoldDB" id="A0A1G8G2L9"/>
<feature type="transmembrane region" description="Helical" evidence="1">
    <location>
        <begin position="149"/>
        <end position="167"/>
    </location>
</feature>
<reference evidence="4" key="1">
    <citation type="submission" date="2016-10" db="EMBL/GenBank/DDBJ databases">
        <authorList>
            <person name="Varghese N."/>
            <person name="Submissions S."/>
        </authorList>
    </citation>
    <scope>NUCLEOTIDE SEQUENCE [LARGE SCALE GENOMIC DNA]</scope>
    <source>
        <strain evidence="4">DSM 8344</strain>
    </source>
</reference>
<dbReference type="InterPro" id="IPR000160">
    <property type="entry name" value="GGDEF_dom"/>
</dbReference>
<dbReference type="FunFam" id="3.30.70.270:FF:000001">
    <property type="entry name" value="Diguanylate cyclase domain protein"/>
    <property type="match status" value="1"/>
</dbReference>
<organism evidence="3 4">
    <name type="scientific">Desulfosporosinus hippei DSM 8344</name>
    <dbReference type="NCBI Taxonomy" id="1121419"/>
    <lineage>
        <taxon>Bacteria</taxon>
        <taxon>Bacillati</taxon>
        <taxon>Bacillota</taxon>
        <taxon>Clostridia</taxon>
        <taxon>Eubacteriales</taxon>
        <taxon>Desulfitobacteriaceae</taxon>
        <taxon>Desulfosporosinus</taxon>
    </lineage>
</organism>
<dbReference type="Pfam" id="PF00990">
    <property type="entry name" value="GGDEF"/>
    <property type="match status" value="1"/>
</dbReference>
<keyword evidence="1" id="KW-0812">Transmembrane</keyword>
<sequence>MNNVHEFRSRVIYEFYLALQVMSIFGIILLYKYFFQNEFTYSLIFVIVYTSFVIVKVGIFVHKVYFKGAEDYFPVAWSIFLDGIFLCFFLYLARDFFYILSHLFYIYLVLITMISNRKLTKVCSYFTAMCYVVLVIIQEDLTALASLDVVVHILLFYLLGHIMSTMVDEINKLENKMCYMYDDLEHKNHMLNEMVSKDFLTNLNNHKTFYIYYKDIILRSCKSKSAFSLAILDIDDFKKINDTYGHLAGDKILQEISCLIQANIRKTDVAARYGGEEFAIIFPDTLSKDSAEICERIRNTIAAHVFSIDNQAITVTISGGVAGGVCLDPYYKRNILFNFVDQLLYQAKSEGKNQILCSHELILITE</sequence>